<evidence type="ECO:0000256" key="4">
    <source>
        <dbReference type="ARBA" id="ARBA00023125"/>
    </source>
</evidence>
<dbReference type="GO" id="GO:0003677">
    <property type="term" value="F:DNA binding"/>
    <property type="evidence" value="ECO:0007669"/>
    <property type="project" value="UniProtKB-KW"/>
</dbReference>
<evidence type="ECO:0000256" key="1">
    <source>
        <dbReference type="ARBA" id="ARBA00010641"/>
    </source>
</evidence>
<dbReference type="InterPro" id="IPR013325">
    <property type="entry name" value="RNA_pol_sigma_r2"/>
</dbReference>
<comment type="similarity">
    <text evidence="1">Belongs to the sigma-70 factor family. ECF subfamily.</text>
</comment>
<dbReference type="GO" id="GO:0016987">
    <property type="term" value="F:sigma factor activity"/>
    <property type="evidence" value="ECO:0007669"/>
    <property type="project" value="UniProtKB-KW"/>
</dbReference>
<keyword evidence="4" id="KW-0238">DNA-binding</keyword>
<feature type="domain" description="RNA polymerase sigma-70 region 2" evidence="6">
    <location>
        <begin position="51"/>
        <end position="102"/>
    </location>
</feature>
<dbReference type="RefSeq" id="WP_053043351.1">
    <property type="nucleotide sequence ID" value="NZ_CP059735.1"/>
</dbReference>
<dbReference type="EMBL" id="CP059735">
    <property type="protein sequence ID" value="WDD99238.1"/>
    <property type="molecule type" value="Genomic_DNA"/>
</dbReference>
<proteinExistence type="inferred from homology"/>
<keyword evidence="9" id="KW-1185">Reference proteome</keyword>
<dbReference type="PANTHER" id="PTHR43133:SF8">
    <property type="entry name" value="RNA POLYMERASE SIGMA FACTOR HI_1459-RELATED"/>
    <property type="match status" value="1"/>
</dbReference>
<dbReference type="PANTHER" id="PTHR43133">
    <property type="entry name" value="RNA POLYMERASE ECF-TYPE SIGMA FACTO"/>
    <property type="match status" value="1"/>
</dbReference>
<evidence type="ECO:0000256" key="2">
    <source>
        <dbReference type="ARBA" id="ARBA00023015"/>
    </source>
</evidence>
<dbReference type="Gene3D" id="1.10.1740.10">
    <property type="match status" value="1"/>
</dbReference>
<accession>A0AAE9YRR9</accession>
<dbReference type="GO" id="GO:0006352">
    <property type="term" value="P:DNA-templated transcription initiation"/>
    <property type="evidence" value="ECO:0007669"/>
    <property type="project" value="InterPro"/>
</dbReference>
<reference evidence="8 9" key="1">
    <citation type="journal article" date="2015" name="Genome Announc.">
        <title>Draft Genome Sequences of Marine Isolates of Thalassomonas viridans and Thalassomonas actiniarum.</title>
        <authorList>
            <person name="Olonade I."/>
            <person name="van Zyl L.J."/>
            <person name="Trindade M."/>
        </authorList>
    </citation>
    <scope>NUCLEOTIDE SEQUENCE [LARGE SCALE GENOMIC DNA]</scope>
    <source>
        <strain evidence="8 9">A5K-106</strain>
    </source>
</reference>
<dbReference type="AlphaFoldDB" id="A0AAE9YRR9"/>
<gene>
    <name evidence="8" type="ORF">SG35_000675</name>
</gene>
<protein>
    <submittedName>
        <fullName evidence="8">Sigma-70 family RNA polymerase sigma factor</fullName>
    </submittedName>
</protein>
<sequence>MKLPAKIRGWFNPKANPEKLLANYIATNNKQALALLVEQFNLPLYHYLVSQSDKELAQDVLQTSWLKVMKVKESSKAHTNVKSWLFTIVRNTLNDELRRQQRWQWQDVEQPLLTGEPLEKTCELSDKLAKFNRVVNQLPFFQREVFILQQEGFSLLEICQLTDESFETVKSRLRYARTNIKKLMGPEL</sequence>
<evidence type="ECO:0000259" key="7">
    <source>
        <dbReference type="Pfam" id="PF08281"/>
    </source>
</evidence>
<evidence type="ECO:0000256" key="5">
    <source>
        <dbReference type="ARBA" id="ARBA00023163"/>
    </source>
</evidence>
<feature type="domain" description="RNA polymerase sigma factor 70 region 4 type 2" evidence="7">
    <location>
        <begin position="131"/>
        <end position="178"/>
    </location>
</feature>
<reference evidence="8 9" key="2">
    <citation type="journal article" date="2022" name="Mar. Drugs">
        <title>Bioassay-Guided Fractionation Leads to the Detection of Cholic Acid Generated by the Rare Thalassomonas sp.</title>
        <authorList>
            <person name="Pheiffer F."/>
            <person name="Schneider Y.K."/>
            <person name="Hansen E.H."/>
            <person name="Andersen J.H."/>
            <person name="Isaksson J."/>
            <person name="Busche T."/>
            <person name="R C."/>
            <person name="Kalinowski J."/>
            <person name="Zyl L.V."/>
            <person name="Trindade M."/>
        </authorList>
    </citation>
    <scope>NUCLEOTIDE SEQUENCE [LARGE SCALE GENOMIC DNA]</scope>
    <source>
        <strain evidence="8 9">A5K-106</strain>
    </source>
</reference>
<keyword evidence="5" id="KW-0804">Transcription</keyword>
<keyword evidence="2" id="KW-0805">Transcription regulation</keyword>
<organism evidence="8 9">
    <name type="scientific">Thalassomonas actiniarum</name>
    <dbReference type="NCBI Taxonomy" id="485447"/>
    <lineage>
        <taxon>Bacteria</taxon>
        <taxon>Pseudomonadati</taxon>
        <taxon>Pseudomonadota</taxon>
        <taxon>Gammaproteobacteria</taxon>
        <taxon>Alteromonadales</taxon>
        <taxon>Colwelliaceae</taxon>
        <taxon>Thalassomonas</taxon>
    </lineage>
</organism>
<name>A0AAE9YRR9_9GAMM</name>
<evidence type="ECO:0000313" key="8">
    <source>
        <dbReference type="EMBL" id="WDD99238.1"/>
    </source>
</evidence>
<evidence type="ECO:0000256" key="3">
    <source>
        <dbReference type="ARBA" id="ARBA00023082"/>
    </source>
</evidence>
<dbReference type="KEGG" id="tact:SG35_000675"/>
<dbReference type="InterPro" id="IPR013324">
    <property type="entry name" value="RNA_pol_sigma_r3/r4-like"/>
</dbReference>
<dbReference type="NCBIfam" id="TIGR02937">
    <property type="entry name" value="sigma70-ECF"/>
    <property type="match status" value="1"/>
</dbReference>
<dbReference type="Proteomes" id="UP000032568">
    <property type="component" value="Chromosome"/>
</dbReference>
<keyword evidence="3" id="KW-0731">Sigma factor</keyword>
<dbReference type="InterPro" id="IPR039425">
    <property type="entry name" value="RNA_pol_sigma-70-like"/>
</dbReference>
<dbReference type="SUPFAM" id="SSF88946">
    <property type="entry name" value="Sigma2 domain of RNA polymerase sigma factors"/>
    <property type="match status" value="1"/>
</dbReference>
<dbReference type="Gene3D" id="1.10.10.10">
    <property type="entry name" value="Winged helix-like DNA-binding domain superfamily/Winged helix DNA-binding domain"/>
    <property type="match status" value="1"/>
</dbReference>
<dbReference type="SUPFAM" id="SSF88659">
    <property type="entry name" value="Sigma3 and sigma4 domains of RNA polymerase sigma factors"/>
    <property type="match status" value="1"/>
</dbReference>
<dbReference type="InterPro" id="IPR007627">
    <property type="entry name" value="RNA_pol_sigma70_r2"/>
</dbReference>
<dbReference type="Pfam" id="PF08281">
    <property type="entry name" value="Sigma70_r4_2"/>
    <property type="match status" value="1"/>
</dbReference>
<dbReference type="InterPro" id="IPR036388">
    <property type="entry name" value="WH-like_DNA-bd_sf"/>
</dbReference>
<dbReference type="Pfam" id="PF04542">
    <property type="entry name" value="Sigma70_r2"/>
    <property type="match status" value="1"/>
</dbReference>
<evidence type="ECO:0000313" key="9">
    <source>
        <dbReference type="Proteomes" id="UP000032568"/>
    </source>
</evidence>
<dbReference type="InterPro" id="IPR014284">
    <property type="entry name" value="RNA_pol_sigma-70_dom"/>
</dbReference>
<evidence type="ECO:0000259" key="6">
    <source>
        <dbReference type="Pfam" id="PF04542"/>
    </source>
</evidence>
<dbReference type="InterPro" id="IPR013249">
    <property type="entry name" value="RNA_pol_sigma70_r4_t2"/>
</dbReference>